<dbReference type="InterPro" id="IPR011993">
    <property type="entry name" value="PH-like_dom_sf"/>
</dbReference>
<feature type="non-terminal residue" evidence="3">
    <location>
        <position position="1"/>
    </location>
</feature>
<dbReference type="PANTHER" id="PTHR21538:SF23">
    <property type="entry name" value="ANILLIN"/>
    <property type="match status" value="1"/>
</dbReference>
<dbReference type="PROSITE" id="PS50003">
    <property type="entry name" value="PH_DOMAIN"/>
    <property type="match status" value="1"/>
</dbReference>
<protein>
    <recommendedName>
        <fullName evidence="2">PH domain-containing protein</fullName>
    </recommendedName>
</protein>
<organism evidence="3 4">
    <name type="scientific">Larinioides sclopetarius</name>
    <dbReference type="NCBI Taxonomy" id="280406"/>
    <lineage>
        <taxon>Eukaryota</taxon>
        <taxon>Metazoa</taxon>
        <taxon>Ecdysozoa</taxon>
        <taxon>Arthropoda</taxon>
        <taxon>Chelicerata</taxon>
        <taxon>Arachnida</taxon>
        <taxon>Araneae</taxon>
        <taxon>Araneomorphae</taxon>
        <taxon>Entelegynae</taxon>
        <taxon>Araneoidea</taxon>
        <taxon>Araneidae</taxon>
        <taxon>Larinioides</taxon>
    </lineage>
</organism>
<dbReference type="GO" id="GO:0031106">
    <property type="term" value="P:septin ring organization"/>
    <property type="evidence" value="ECO:0007669"/>
    <property type="project" value="TreeGrafter"/>
</dbReference>
<feature type="domain" description="PH" evidence="2">
    <location>
        <begin position="58"/>
        <end position="182"/>
    </location>
</feature>
<reference evidence="3 4" key="1">
    <citation type="submission" date="2024-04" db="EMBL/GenBank/DDBJ databases">
        <authorList>
            <person name="Rising A."/>
            <person name="Reimegard J."/>
            <person name="Sonavane S."/>
            <person name="Akerstrom W."/>
            <person name="Nylinder S."/>
            <person name="Hedman E."/>
            <person name="Kallberg Y."/>
        </authorList>
    </citation>
    <scope>NUCLEOTIDE SEQUENCE [LARGE SCALE GENOMIC DNA]</scope>
</reference>
<dbReference type="EMBL" id="CAXIEN010000340">
    <property type="protein sequence ID" value="CAL1294202.1"/>
    <property type="molecule type" value="Genomic_DNA"/>
</dbReference>
<feature type="non-terminal residue" evidence="3">
    <location>
        <position position="193"/>
    </location>
</feature>
<sequence length="193" mass="21975">SSQGGPLAERSPSFRAAGYTCLTLQNRREGCFTLDKISCTSPLEGVLKVKLQLHAEHNVTEEGFLTMFEDMSGLGAWCRRWCSLKNHLLSYWMYPEDEENKDAMGSIDLRQCITKEVCLVSHAECARPHTFQLLEVRAREKGDRDTLISQSHDTLVTTKRLLSTDTKGEGESWCQRLNDALHYIRLWDPKALP</sequence>
<evidence type="ECO:0000259" key="2">
    <source>
        <dbReference type="PROSITE" id="PS50003"/>
    </source>
</evidence>
<dbReference type="SMART" id="SM00233">
    <property type="entry name" value="PH"/>
    <property type="match status" value="1"/>
</dbReference>
<dbReference type="AlphaFoldDB" id="A0AAV2BD99"/>
<dbReference type="PANTHER" id="PTHR21538">
    <property type="entry name" value="ANILLIN/RHOTEKIN RTKN"/>
    <property type="match status" value="1"/>
</dbReference>
<dbReference type="Gene3D" id="2.30.29.30">
    <property type="entry name" value="Pleckstrin-homology domain (PH domain)/Phosphotyrosine-binding domain (PTB)"/>
    <property type="match status" value="1"/>
</dbReference>
<dbReference type="SUPFAM" id="SSF50729">
    <property type="entry name" value="PH domain-like"/>
    <property type="match status" value="1"/>
</dbReference>
<evidence type="ECO:0000313" key="4">
    <source>
        <dbReference type="Proteomes" id="UP001497382"/>
    </source>
</evidence>
<gene>
    <name evidence="3" type="ORF">LARSCL_LOCUS18591</name>
</gene>
<dbReference type="Pfam" id="PF00169">
    <property type="entry name" value="PH"/>
    <property type="match status" value="1"/>
</dbReference>
<name>A0AAV2BD99_9ARAC</name>
<evidence type="ECO:0000313" key="3">
    <source>
        <dbReference type="EMBL" id="CAL1294202.1"/>
    </source>
</evidence>
<dbReference type="GO" id="GO:0000915">
    <property type="term" value="P:actomyosin contractile ring assembly"/>
    <property type="evidence" value="ECO:0007669"/>
    <property type="project" value="TreeGrafter"/>
</dbReference>
<dbReference type="InterPro" id="IPR001849">
    <property type="entry name" value="PH_domain"/>
</dbReference>
<comment type="caution">
    <text evidence="3">The sequence shown here is derived from an EMBL/GenBank/DDBJ whole genome shotgun (WGS) entry which is preliminary data.</text>
</comment>
<accession>A0AAV2BD99</accession>
<dbReference type="InterPro" id="IPR051364">
    <property type="entry name" value="Cytokinesis/Rho-signaling"/>
</dbReference>
<dbReference type="Proteomes" id="UP001497382">
    <property type="component" value="Unassembled WGS sequence"/>
</dbReference>
<keyword evidence="4" id="KW-1185">Reference proteome</keyword>
<dbReference type="GO" id="GO:0000281">
    <property type="term" value="P:mitotic cytokinesis"/>
    <property type="evidence" value="ECO:0007669"/>
    <property type="project" value="TreeGrafter"/>
</dbReference>
<dbReference type="FunFam" id="2.30.29.30:FF:000111">
    <property type="entry name" value="anillin isoform X1"/>
    <property type="match status" value="1"/>
</dbReference>
<proteinExistence type="predicted"/>
<dbReference type="CDD" id="cd01263">
    <property type="entry name" value="PH_anillin"/>
    <property type="match status" value="1"/>
</dbReference>
<dbReference type="GO" id="GO:0005826">
    <property type="term" value="C:actomyosin contractile ring"/>
    <property type="evidence" value="ECO:0007669"/>
    <property type="project" value="TreeGrafter"/>
</dbReference>
<evidence type="ECO:0000256" key="1">
    <source>
        <dbReference type="ARBA" id="ARBA00023054"/>
    </source>
</evidence>
<dbReference type="InterPro" id="IPR037840">
    <property type="entry name" value="PH_Anillin"/>
</dbReference>
<keyword evidence="1" id="KW-0175">Coiled coil</keyword>